<dbReference type="GO" id="GO:0006355">
    <property type="term" value="P:regulation of DNA-templated transcription"/>
    <property type="evidence" value="ECO:0007669"/>
    <property type="project" value="TreeGrafter"/>
</dbReference>
<gene>
    <name evidence="5" type="primary">TESMIN</name>
</gene>
<reference evidence="5" key="2">
    <citation type="submission" date="2025-09" db="UniProtKB">
        <authorList>
            <consortium name="Ensembl"/>
        </authorList>
    </citation>
    <scope>IDENTIFICATION</scope>
</reference>
<proteinExistence type="inferred from homology"/>
<feature type="domain" description="CRC" evidence="4">
    <location>
        <begin position="296"/>
        <end position="409"/>
    </location>
</feature>
<dbReference type="GO" id="GO:0005737">
    <property type="term" value="C:cytoplasm"/>
    <property type="evidence" value="ECO:0007669"/>
    <property type="project" value="Ensembl"/>
</dbReference>
<name>A0A8C3YDU8_9CETA</name>
<evidence type="ECO:0000313" key="5">
    <source>
        <dbReference type="Ensembl" id="ENSCWAP00000007381.1"/>
    </source>
</evidence>
<sequence>MDEAPLLGAMSSPGDEMVTDLFGAESQFVSENLPLKPAAAAEHADDELHAFKAAYLGSAAPKERLLRAFSPRLGGHREAQVQAELLVDEAEEQATLGEYPGLPELSALEDAVLPAAAPPHACGVPFLSSLRTPHHRSPAVGPPGAWAREGAARPAVRVIPVEIKEAGAAITSNNLEEGTFQNPLTQESCSKFPSSQEAKDASGCSHKKDSNPMVICQLKGGTQMLCIDNSGTRELKALHLVPQYQDQNNYLQSDVPKPMTTLVGRFLPVPAKLNLITQQLDNGALPSVVNGSAFPSASALPGPPKITLAGYCDCFASGDFCNNCNCNNCCNNLRHEIERFKAIKACLDRNPEAFQPKVGKGKLGDVKARHNKGCNCKRSGCLKNYCECYEARIMCSSICKCIGCNNYEESPERKTLMNLPNYMEIEGFEGGHPLSPTKFSGLPKFRKDRRSSSCISWEVVEATCACLLAQGEEAERERCSECLAEQRILEEFGRCLSQILHTEFKSKGLKIE</sequence>
<accession>A0A8C3YDU8</accession>
<dbReference type="Pfam" id="PF03638">
    <property type="entry name" value="TCR"/>
    <property type="match status" value="1"/>
</dbReference>
<evidence type="ECO:0000313" key="6">
    <source>
        <dbReference type="Proteomes" id="UP000694540"/>
    </source>
</evidence>
<dbReference type="SMART" id="SM01114">
    <property type="entry name" value="CXC"/>
    <property type="match status" value="2"/>
</dbReference>
<organism evidence="5 6">
    <name type="scientific">Catagonus wagneri</name>
    <name type="common">Chacoan peccary</name>
    <dbReference type="NCBI Taxonomy" id="51154"/>
    <lineage>
        <taxon>Eukaryota</taxon>
        <taxon>Metazoa</taxon>
        <taxon>Chordata</taxon>
        <taxon>Craniata</taxon>
        <taxon>Vertebrata</taxon>
        <taxon>Euteleostomi</taxon>
        <taxon>Mammalia</taxon>
        <taxon>Eutheria</taxon>
        <taxon>Laurasiatheria</taxon>
        <taxon>Artiodactyla</taxon>
        <taxon>Suina</taxon>
        <taxon>Tayassuidae</taxon>
        <taxon>Catagonus</taxon>
    </lineage>
</organism>
<evidence type="ECO:0000256" key="2">
    <source>
        <dbReference type="ARBA" id="ARBA00007267"/>
    </source>
</evidence>
<keyword evidence="6" id="KW-1185">Reference proteome</keyword>
<dbReference type="GO" id="GO:0001673">
    <property type="term" value="C:male germ cell nucleus"/>
    <property type="evidence" value="ECO:0007669"/>
    <property type="project" value="Ensembl"/>
</dbReference>
<dbReference type="AlphaFoldDB" id="A0A8C3YDU8"/>
<protein>
    <submittedName>
        <fullName evidence="5">Testis expressed metallothionein like protein</fullName>
    </submittedName>
</protein>
<dbReference type="InterPro" id="IPR028307">
    <property type="entry name" value="Lin-54_fam"/>
</dbReference>
<dbReference type="GO" id="GO:0007283">
    <property type="term" value="P:spermatogenesis"/>
    <property type="evidence" value="ECO:0007669"/>
    <property type="project" value="Ensembl"/>
</dbReference>
<dbReference type="InterPro" id="IPR005172">
    <property type="entry name" value="CRC"/>
</dbReference>
<evidence type="ECO:0000256" key="1">
    <source>
        <dbReference type="ARBA" id="ARBA00004123"/>
    </source>
</evidence>
<evidence type="ECO:0000256" key="3">
    <source>
        <dbReference type="ARBA" id="ARBA00023242"/>
    </source>
</evidence>
<dbReference type="Proteomes" id="UP000694540">
    <property type="component" value="Unplaced"/>
</dbReference>
<comment type="subcellular location">
    <subcellularLocation>
        <location evidence="1">Nucleus</location>
    </subcellularLocation>
</comment>
<reference evidence="5" key="1">
    <citation type="submission" date="2025-08" db="UniProtKB">
        <authorList>
            <consortium name="Ensembl"/>
        </authorList>
    </citation>
    <scope>IDENTIFICATION</scope>
</reference>
<dbReference type="PANTHER" id="PTHR12446">
    <property type="entry name" value="TESMIN/TSO1-RELATED"/>
    <property type="match status" value="1"/>
</dbReference>
<dbReference type="PROSITE" id="PS51634">
    <property type="entry name" value="CRC"/>
    <property type="match status" value="1"/>
</dbReference>
<evidence type="ECO:0000259" key="4">
    <source>
        <dbReference type="PROSITE" id="PS51634"/>
    </source>
</evidence>
<dbReference type="Ensembl" id="ENSCWAT00000008041.1">
    <property type="protein sequence ID" value="ENSCWAP00000007381.1"/>
    <property type="gene ID" value="ENSCWAG00000005668.1"/>
</dbReference>
<comment type="similarity">
    <text evidence="2">Belongs to the lin-54 family.</text>
</comment>
<dbReference type="InterPro" id="IPR033467">
    <property type="entry name" value="Tesmin/TSO1-like_CXC"/>
</dbReference>
<dbReference type="GO" id="GO:0007140">
    <property type="term" value="P:male meiotic nuclear division"/>
    <property type="evidence" value="ECO:0007669"/>
    <property type="project" value="Ensembl"/>
</dbReference>
<keyword evidence="3" id="KW-0539">Nucleus</keyword>
<dbReference type="PANTHER" id="PTHR12446:SF22">
    <property type="entry name" value="TESMIN"/>
    <property type="match status" value="1"/>
</dbReference>
<dbReference type="GeneTree" id="ENSGT00940000161379"/>